<proteinExistence type="predicted"/>
<name>A0A444BU75_ENSVE</name>
<dbReference type="AlphaFoldDB" id="A0A444BU75"/>
<sequence>MGKAWSAAVVILPAWRRAIADGNGDKSPAVGFALERGRRWGWGCGTRHVHGGVMAGPIECVRRHSGPMDIDGDLIDLPPVIK</sequence>
<dbReference type="Proteomes" id="UP000290560">
    <property type="component" value="Unassembled WGS sequence"/>
</dbReference>
<evidence type="ECO:0000313" key="1">
    <source>
        <dbReference type="EMBL" id="RZR72453.1"/>
    </source>
</evidence>
<accession>A0A444BU75</accession>
<reference evidence="1" key="1">
    <citation type="journal article" date="2018" name="Data Brief">
        <title>Genome sequence data from 17 accessions of Ensete ventricosum, a staple food crop for millions in Ethiopia.</title>
        <authorList>
            <person name="Yemataw Z."/>
            <person name="Muzemil S."/>
            <person name="Ambachew D."/>
            <person name="Tripathi L."/>
            <person name="Tesfaye K."/>
            <person name="Chala A."/>
            <person name="Farbos A."/>
            <person name="O'Neill P."/>
            <person name="Moore K."/>
            <person name="Grant M."/>
            <person name="Studholme D.J."/>
        </authorList>
    </citation>
    <scope>NUCLEOTIDE SEQUENCE [LARGE SCALE GENOMIC DNA]</scope>
    <source>
        <tissue evidence="1">Leaf</tissue>
    </source>
</reference>
<protein>
    <submittedName>
        <fullName evidence="1">Uncharacterized protein</fullName>
    </submittedName>
</protein>
<gene>
    <name evidence="1" type="ORF">BHM03_00013598</name>
</gene>
<dbReference type="EMBL" id="KV875689">
    <property type="protein sequence ID" value="RZR72453.1"/>
    <property type="molecule type" value="Genomic_DNA"/>
</dbReference>
<organism evidence="1">
    <name type="scientific">Ensete ventricosum</name>
    <name type="common">Abyssinian banana</name>
    <name type="synonym">Musa ensete</name>
    <dbReference type="NCBI Taxonomy" id="4639"/>
    <lineage>
        <taxon>Eukaryota</taxon>
        <taxon>Viridiplantae</taxon>
        <taxon>Streptophyta</taxon>
        <taxon>Embryophyta</taxon>
        <taxon>Tracheophyta</taxon>
        <taxon>Spermatophyta</taxon>
        <taxon>Magnoliopsida</taxon>
        <taxon>Liliopsida</taxon>
        <taxon>Zingiberales</taxon>
        <taxon>Musaceae</taxon>
        <taxon>Ensete</taxon>
    </lineage>
</organism>